<proteinExistence type="predicted"/>
<dbReference type="InterPro" id="IPR020846">
    <property type="entry name" value="MFS_dom"/>
</dbReference>
<evidence type="ECO:0000313" key="10">
    <source>
        <dbReference type="Proteomes" id="UP001500449"/>
    </source>
</evidence>
<evidence type="ECO:0000313" key="9">
    <source>
        <dbReference type="EMBL" id="GAA1874792.1"/>
    </source>
</evidence>
<evidence type="ECO:0000256" key="2">
    <source>
        <dbReference type="ARBA" id="ARBA00022448"/>
    </source>
</evidence>
<dbReference type="Proteomes" id="UP001500449">
    <property type="component" value="Unassembled WGS sequence"/>
</dbReference>
<feature type="domain" description="Major facilitator superfamily (MFS) profile" evidence="8">
    <location>
        <begin position="16"/>
        <end position="426"/>
    </location>
</feature>
<sequence>MSTSAPTMPRTPMRRIAAASSIGTSIEWYDFFVFAQMSAIALNTVFFPSASPLTGILLLFATQGVGFVARPLGAIIFGHIGDRLGRKRTLISTLLLMGIATFAMGLLPTFEQTGYLAAILLVVLRVCQGLAAGGEWGGAALIGVENAPPARKALYGSFAQLGSPIGLVLATLVVLGTTATFGSAGVLDWAWRVPFLLSIVLVPIGLVIRSAIDESPEFAAVRDNNQQHSLPIAQLLRHEWLPLLVGTCAFVGIFLTYYLMTTFMLAYAKTTLGLTSAVSLPSNLIAAVVEGVFVIVAAVLSVRLGTRRINVFAAVGLLVWALPSFLLAGTMPPWGLYLAVGVSMIFVGSAYGLLGADVARTFTAATRYTGLSLSYNLAAVIGGGLGPIAATAILERSGGNVFLVGIIPAVAAVVMLAGVLALPALQQRAERPQVAAGEGVGATS</sequence>
<comment type="caution">
    <text evidence="9">The sequence shown here is derived from an EMBL/GenBank/DDBJ whole genome shotgun (WGS) entry which is preliminary data.</text>
</comment>
<feature type="transmembrane region" description="Helical" evidence="7">
    <location>
        <begin position="309"/>
        <end position="328"/>
    </location>
</feature>
<feature type="transmembrane region" description="Helical" evidence="7">
    <location>
        <begin position="240"/>
        <end position="260"/>
    </location>
</feature>
<dbReference type="InterPro" id="IPR036259">
    <property type="entry name" value="MFS_trans_sf"/>
</dbReference>
<dbReference type="EMBL" id="BAAAQK010000028">
    <property type="protein sequence ID" value="GAA1874792.1"/>
    <property type="molecule type" value="Genomic_DNA"/>
</dbReference>
<feature type="transmembrane region" description="Helical" evidence="7">
    <location>
        <begin position="400"/>
        <end position="422"/>
    </location>
</feature>
<evidence type="ECO:0000256" key="1">
    <source>
        <dbReference type="ARBA" id="ARBA00004651"/>
    </source>
</evidence>
<evidence type="ECO:0000256" key="5">
    <source>
        <dbReference type="ARBA" id="ARBA00022989"/>
    </source>
</evidence>
<dbReference type="Pfam" id="PF07690">
    <property type="entry name" value="MFS_1"/>
    <property type="match status" value="1"/>
</dbReference>
<dbReference type="RefSeq" id="WP_344426036.1">
    <property type="nucleotide sequence ID" value="NZ_BAAAQK010000028.1"/>
</dbReference>
<feature type="transmembrane region" description="Helical" evidence="7">
    <location>
        <begin position="89"/>
        <end position="107"/>
    </location>
</feature>
<keyword evidence="2" id="KW-0813">Transport</keyword>
<dbReference type="PANTHER" id="PTHR43045">
    <property type="entry name" value="SHIKIMATE TRANSPORTER"/>
    <property type="match status" value="1"/>
</dbReference>
<feature type="transmembrane region" description="Helical" evidence="7">
    <location>
        <begin position="334"/>
        <end position="354"/>
    </location>
</feature>
<keyword evidence="6 7" id="KW-0472">Membrane</keyword>
<evidence type="ECO:0000256" key="3">
    <source>
        <dbReference type="ARBA" id="ARBA00022475"/>
    </source>
</evidence>
<keyword evidence="4 7" id="KW-0812">Transmembrane</keyword>
<protein>
    <submittedName>
        <fullName evidence="9">MFS transporter</fullName>
    </submittedName>
</protein>
<evidence type="ECO:0000256" key="7">
    <source>
        <dbReference type="SAM" id="Phobius"/>
    </source>
</evidence>
<accession>A0ABN2NP14</accession>
<dbReference type="InterPro" id="IPR011701">
    <property type="entry name" value="MFS"/>
</dbReference>
<dbReference type="PANTHER" id="PTHR43045:SF1">
    <property type="entry name" value="SHIKIMATE TRANSPORTER"/>
    <property type="match status" value="1"/>
</dbReference>
<feature type="transmembrane region" description="Helical" evidence="7">
    <location>
        <begin position="189"/>
        <end position="208"/>
    </location>
</feature>
<comment type="subcellular location">
    <subcellularLocation>
        <location evidence="1">Cell membrane</location>
        <topology evidence="1">Multi-pass membrane protein</topology>
    </subcellularLocation>
</comment>
<evidence type="ECO:0000256" key="4">
    <source>
        <dbReference type="ARBA" id="ARBA00022692"/>
    </source>
</evidence>
<evidence type="ECO:0000256" key="6">
    <source>
        <dbReference type="ARBA" id="ARBA00023136"/>
    </source>
</evidence>
<gene>
    <name evidence="9" type="ORF">GCM10009836_64900</name>
</gene>
<keyword evidence="5 7" id="KW-1133">Transmembrane helix</keyword>
<feature type="transmembrane region" description="Helical" evidence="7">
    <location>
        <begin position="56"/>
        <end position="77"/>
    </location>
</feature>
<organism evidence="9 10">
    <name type="scientific">Pseudonocardia ailaonensis</name>
    <dbReference type="NCBI Taxonomy" id="367279"/>
    <lineage>
        <taxon>Bacteria</taxon>
        <taxon>Bacillati</taxon>
        <taxon>Actinomycetota</taxon>
        <taxon>Actinomycetes</taxon>
        <taxon>Pseudonocardiales</taxon>
        <taxon>Pseudonocardiaceae</taxon>
        <taxon>Pseudonocardia</taxon>
    </lineage>
</organism>
<dbReference type="SUPFAM" id="SSF103473">
    <property type="entry name" value="MFS general substrate transporter"/>
    <property type="match status" value="1"/>
</dbReference>
<dbReference type="PROSITE" id="PS50850">
    <property type="entry name" value="MFS"/>
    <property type="match status" value="1"/>
</dbReference>
<feature type="transmembrane region" description="Helical" evidence="7">
    <location>
        <begin position="375"/>
        <end position="394"/>
    </location>
</feature>
<feature type="transmembrane region" description="Helical" evidence="7">
    <location>
        <begin position="153"/>
        <end position="177"/>
    </location>
</feature>
<keyword evidence="3" id="KW-1003">Cell membrane</keyword>
<dbReference type="Gene3D" id="1.20.1250.20">
    <property type="entry name" value="MFS general substrate transporter like domains"/>
    <property type="match status" value="2"/>
</dbReference>
<feature type="transmembrane region" description="Helical" evidence="7">
    <location>
        <begin position="280"/>
        <end position="302"/>
    </location>
</feature>
<reference evidence="9 10" key="1">
    <citation type="journal article" date="2019" name="Int. J. Syst. Evol. Microbiol.">
        <title>The Global Catalogue of Microorganisms (GCM) 10K type strain sequencing project: providing services to taxonomists for standard genome sequencing and annotation.</title>
        <authorList>
            <consortium name="The Broad Institute Genomics Platform"/>
            <consortium name="The Broad Institute Genome Sequencing Center for Infectious Disease"/>
            <person name="Wu L."/>
            <person name="Ma J."/>
        </authorList>
    </citation>
    <scope>NUCLEOTIDE SEQUENCE [LARGE SCALE GENOMIC DNA]</scope>
    <source>
        <strain evidence="9 10">JCM 16009</strain>
    </source>
</reference>
<evidence type="ECO:0000259" key="8">
    <source>
        <dbReference type="PROSITE" id="PS50850"/>
    </source>
</evidence>
<keyword evidence="10" id="KW-1185">Reference proteome</keyword>
<name>A0ABN2NP14_9PSEU</name>